<organism evidence="3 4">
    <name type="scientific">Tagetes erecta</name>
    <name type="common">African marigold</name>
    <dbReference type="NCBI Taxonomy" id="13708"/>
    <lineage>
        <taxon>Eukaryota</taxon>
        <taxon>Viridiplantae</taxon>
        <taxon>Streptophyta</taxon>
        <taxon>Embryophyta</taxon>
        <taxon>Tracheophyta</taxon>
        <taxon>Spermatophyta</taxon>
        <taxon>Magnoliopsida</taxon>
        <taxon>eudicotyledons</taxon>
        <taxon>Gunneridae</taxon>
        <taxon>Pentapetalae</taxon>
        <taxon>asterids</taxon>
        <taxon>campanulids</taxon>
        <taxon>Asterales</taxon>
        <taxon>Asteraceae</taxon>
        <taxon>Asteroideae</taxon>
        <taxon>Heliantheae alliance</taxon>
        <taxon>Tageteae</taxon>
        <taxon>Tagetes</taxon>
    </lineage>
</organism>
<keyword evidence="1" id="KW-0378">Hydrolase</keyword>
<keyword evidence="4" id="KW-1185">Reference proteome</keyword>
<dbReference type="InterPro" id="IPR007312">
    <property type="entry name" value="Phosphoesterase"/>
</dbReference>
<proteinExistence type="predicted"/>
<dbReference type="GO" id="GO:0016788">
    <property type="term" value="F:hydrolase activity, acting on ester bonds"/>
    <property type="evidence" value="ECO:0007669"/>
    <property type="project" value="InterPro"/>
</dbReference>
<dbReference type="Gene3D" id="3.40.720.10">
    <property type="entry name" value="Alkaline Phosphatase, subunit A"/>
    <property type="match status" value="1"/>
</dbReference>
<feature type="region of interest" description="Disordered" evidence="2">
    <location>
        <begin position="1"/>
        <end position="20"/>
    </location>
</feature>
<comment type="caution">
    <text evidence="3">The sequence shown here is derived from an EMBL/GenBank/DDBJ whole genome shotgun (WGS) entry which is preliminary data.</text>
</comment>
<gene>
    <name evidence="3" type="ORF">QVD17_20358</name>
</gene>
<evidence type="ECO:0000313" key="4">
    <source>
        <dbReference type="Proteomes" id="UP001229421"/>
    </source>
</evidence>
<evidence type="ECO:0000313" key="3">
    <source>
        <dbReference type="EMBL" id="KAK1425016.1"/>
    </source>
</evidence>
<dbReference type="InterPro" id="IPR017850">
    <property type="entry name" value="Alkaline_phosphatase_core_sf"/>
</dbReference>
<name>A0AAD8KPH6_TARER</name>
<reference evidence="3" key="1">
    <citation type="journal article" date="2023" name="bioRxiv">
        <title>Improved chromosome-level genome assembly for marigold (Tagetes erecta).</title>
        <authorList>
            <person name="Jiang F."/>
            <person name="Yuan L."/>
            <person name="Wang S."/>
            <person name="Wang H."/>
            <person name="Xu D."/>
            <person name="Wang A."/>
            <person name="Fan W."/>
        </authorList>
    </citation>
    <scope>NUCLEOTIDE SEQUENCE</scope>
    <source>
        <strain evidence="3">WSJ</strain>
        <tissue evidence="3">Leaf</tissue>
    </source>
</reference>
<sequence length="178" mass="20163">MSLSNKVLHEPSGPFRTSQYEHSSIPTTVKNIFNLKEFLTKRDEWAGTFEGILTRTTPRTDCPVTLPEPVKMREDEANEEAKLTDLQEELVQLGSVLKGDHKESDYPDKLVENKKVNEGAKYVEVAFNKFCDDCEKAKSEGKDDSYIVCDGREVSKTQKPQKALQINCFHAYDIVLGC</sequence>
<dbReference type="GO" id="GO:0009395">
    <property type="term" value="P:phospholipid catabolic process"/>
    <property type="evidence" value="ECO:0007669"/>
    <property type="project" value="TreeGrafter"/>
</dbReference>
<dbReference type="PANTHER" id="PTHR31956">
    <property type="entry name" value="NON-SPECIFIC PHOSPHOLIPASE C4-RELATED"/>
    <property type="match status" value="1"/>
</dbReference>
<evidence type="ECO:0000256" key="1">
    <source>
        <dbReference type="ARBA" id="ARBA00022801"/>
    </source>
</evidence>
<evidence type="ECO:0000256" key="2">
    <source>
        <dbReference type="SAM" id="MobiDB-lite"/>
    </source>
</evidence>
<accession>A0AAD8KPH6</accession>
<dbReference type="Proteomes" id="UP001229421">
    <property type="component" value="Unassembled WGS sequence"/>
</dbReference>
<dbReference type="EMBL" id="JAUHHV010000005">
    <property type="protein sequence ID" value="KAK1425016.1"/>
    <property type="molecule type" value="Genomic_DNA"/>
</dbReference>
<dbReference type="AlphaFoldDB" id="A0AAD8KPH6"/>
<protein>
    <submittedName>
        <fullName evidence="3">Uncharacterized protein</fullName>
    </submittedName>
</protein>
<dbReference type="PANTHER" id="PTHR31956:SF28">
    <property type="entry name" value="NON-SPECIFIC PHOSPHOLIPASE C4-RELATED"/>
    <property type="match status" value="1"/>
</dbReference>